<reference evidence="3 4" key="1">
    <citation type="submission" date="2014-04" db="EMBL/GenBank/DDBJ databases">
        <authorList>
            <person name="Sears C."/>
            <person name="Carroll K."/>
            <person name="Sack B.R."/>
            <person name="Qadri F."/>
            <person name="Myers L.L."/>
            <person name="Chung G.-T."/>
            <person name="Escheverria P."/>
            <person name="Fraser C.M."/>
            <person name="Sadzewicz L."/>
            <person name="Shefchek K.A."/>
            <person name="Tallon L."/>
            <person name="Das S.P."/>
            <person name="Daugherty S."/>
            <person name="Mongodin E.F."/>
        </authorList>
    </citation>
    <scope>NUCLEOTIDE SEQUENCE [LARGE SCALE GENOMIC DNA]</scope>
    <source>
        <strain evidence="3 4">3975 RP4</strain>
    </source>
</reference>
<accession>A0A069S8F0</accession>
<dbReference type="EMBL" id="JNHM01000129">
    <property type="protein sequence ID" value="KDS46146.1"/>
    <property type="molecule type" value="Genomic_DNA"/>
</dbReference>
<protein>
    <recommendedName>
        <fullName evidence="5">GNAT family N-acetyltransferase</fullName>
    </recommendedName>
</protein>
<evidence type="ECO:0000256" key="1">
    <source>
        <dbReference type="ARBA" id="ARBA00022679"/>
    </source>
</evidence>
<sequence length="73" mass="8402">MDGISLYDDCVMLAYNKEVRRNCLPFTCGENDLDDFFLNDADLYADELLGKTYCWVTTEIPHRIVALFTLSNV</sequence>
<dbReference type="PANTHER" id="PTHR36449">
    <property type="entry name" value="ACETYLTRANSFERASE-RELATED"/>
    <property type="match status" value="1"/>
</dbReference>
<dbReference type="PANTHER" id="PTHR36449:SF1">
    <property type="entry name" value="ACETYLTRANSFERASE"/>
    <property type="match status" value="1"/>
</dbReference>
<keyword evidence="1" id="KW-0808">Transferase</keyword>
<organism evidence="3 4">
    <name type="scientific">Phocaeicola vulgatus str. 3975 RP4</name>
    <dbReference type="NCBI Taxonomy" id="1339352"/>
    <lineage>
        <taxon>Bacteria</taxon>
        <taxon>Pseudomonadati</taxon>
        <taxon>Bacteroidota</taxon>
        <taxon>Bacteroidia</taxon>
        <taxon>Bacteroidales</taxon>
        <taxon>Bacteroidaceae</taxon>
        <taxon>Phocaeicola</taxon>
    </lineage>
</organism>
<evidence type="ECO:0008006" key="5">
    <source>
        <dbReference type="Google" id="ProtNLM"/>
    </source>
</evidence>
<dbReference type="GO" id="GO:0016746">
    <property type="term" value="F:acyltransferase activity"/>
    <property type="evidence" value="ECO:0007669"/>
    <property type="project" value="UniProtKB-KW"/>
</dbReference>
<comment type="caution">
    <text evidence="3">The sequence shown here is derived from an EMBL/GenBank/DDBJ whole genome shotgun (WGS) entry which is preliminary data.</text>
</comment>
<keyword evidence="2" id="KW-0012">Acyltransferase</keyword>
<evidence type="ECO:0000256" key="2">
    <source>
        <dbReference type="ARBA" id="ARBA00023315"/>
    </source>
</evidence>
<dbReference type="Proteomes" id="UP000027661">
    <property type="component" value="Unassembled WGS sequence"/>
</dbReference>
<dbReference type="AlphaFoldDB" id="A0A069S8F0"/>
<dbReference type="Gene3D" id="3.40.630.30">
    <property type="match status" value="1"/>
</dbReference>
<name>A0A069S8F0_PHOVU</name>
<dbReference type="PATRIC" id="fig|1339352.3.peg.3509"/>
<gene>
    <name evidence="3" type="ORF">M099_3734</name>
</gene>
<evidence type="ECO:0000313" key="3">
    <source>
        <dbReference type="EMBL" id="KDS46146.1"/>
    </source>
</evidence>
<evidence type="ECO:0000313" key="4">
    <source>
        <dbReference type="Proteomes" id="UP000027661"/>
    </source>
</evidence>
<proteinExistence type="predicted"/>